<proteinExistence type="predicted"/>
<reference evidence="4" key="1">
    <citation type="journal article" date="2011" name="Stand. Genomic Sci.">
        <title>Genome sequence of the filamentous, gliding Thiothrix nivea neotype strain (JP2(T)).</title>
        <authorList>
            <person name="Lapidus A."/>
            <person name="Nolan M."/>
            <person name="Lucas S."/>
            <person name="Glavina Del Rio T."/>
            <person name="Tice H."/>
            <person name="Cheng J.F."/>
            <person name="Tapia R."/>
            <person name="Han C."/>
            <person name="Goodwin L."/>
            <person name="Pitluck S."/>
            <person name="Liolios K."/>
            <person name="Pagani I."/>
            <person name="Ivanova N."/>
            <person name="Huntemann M."/>
            <person name="Mavromatis K."/>
            <person name="Mikhailova N."/>
            <person name="Pati A."/>
            <person name="Chen A."/>
            <person name="Palaniappan K."/>
            <person name="Land M."/>
            <person name="Brambilla E.M."/>
            <person name="Rohde M."/>
            <person name="Abt B."/>
            <person name="Verbarg S."/>
            <person name="Goker M."/>
            <person name="Bristow J."/>
            <person name="Eisen J.A."/>
            <person name="Markowitz V."/>
            <person name="Hugenholtz P."/>
            <person name="Kyrpides N.C."/>
            <person name="Klenk H.P."/>
            <person name="Woyke T."/>
        </authorList>
    </citation>
    <scope>NUCLEOTIDE SEQUENCE [LARGE SCALE GENOMIC DNA]</scope>
    <source>
        <strain evidence="4">ATCC 35100 / DSM 5205 / JP2</strain>
    </source>
</reference>
<dbReference type="Gene3D" id="1.25.40.10">
    <property type="entry name" value="Tetratricopeptide repeat domain"/>
    <property type="match status" value="3"/>
</dbReference>
<accession>A0A656HHU9</accession>
<dbReference type="PANTHER" id="PTHR45641">
    <property type="entry name" value="TETRATRICOPEPTIDE REPEAT PROTEIN (AFU_ORTHOLOGUE AFUA_6G03870)"/>
    <property type="match status" value="1"/>
</dbReference>
<dbReference type="EMBL" id="JH651384">
    <property type="protein sequence ID" value="EIJ35997.1"/>
    <property type="molecule type" value="Genomic_DNA"/>
</dbReference>
<keyword evidence="1" id="KW-0677">Repeat</keyword>
<dbReference type="RefSeq" id="WP_002709891.1">
    <property type="nucleotide sequence ID" value="NZ_JH651384.1"/>
</dbReference>
<evidence type="ECO:0008006" key="5">
    <source>
        <dbReference type="Google" id="ProtNLM"/>
    </source>
</evidence>
<dbReference type="Pfam" id="PF14559">
    <property type="entry name" value="TPR_19"/>
    <property type="match status" value="1"/>
</dbReference>
<organism evidence="3 4">
    <name type="scientific">Thiothrix nivea (strain ATCC 35100 / DSM 5205 / JP2)</name>
    <dbReference type="NCBI Taxonomy" id="870187"/>
    <lineage>
        <taxon>Bacteria</taxon>
        <taxon>Pseudomonadati</taxon>
        <taxon>Pseudomonadota</taxon>
        <taxon>Gammaproteobacteria</taxon>
        <taxon>Thiotrichales</taxon>
        <taxon>Thiotrichaceae</taxon>
        <taxon>Thiothrix</taxon>
    </lineage>
</organism>
<evidence type="ECO:0000313" key="3">
    <source>
        <dbReference type="EMBL" id="EIJ35997.1"/>
    </source>
</evidence>
<dbReference type="Proteomes" id="UP000005317">
    <property type="component" value="Unassembled WGS sequence"/>
</dbReference>
<dbReference type="OrthoDB" id="7637125at2"/>
<evidence type="ECO:0000256" key="1">
    <source>
        <dbReference type="ARBA" id="ARBA00022737"/>
    </source>
</evidence>
<keyword evidence="4" id="KW-1185">Reference proteome</keyword>
<keyword evidence="2" id="KW-0802">TPR repeat</keyword>
<sequence length="656" mass="73221" precursor="true">MQRLGWSFILGFCLLLPSLLMADEIYLYGRITAYGENDEETPIANLSIFIEEPADLNSRDTSTSDGKFKLRLTDNIASGERIVLATGKGSGQAWAMLYPFRGKVNIPQQPEKDPIKVVLVPADSYKLKSTAEMRSIIQEAAAKQALQQTLKPEEKEQSWQQQLATLAKDKGIPQQQFLDDVDAFVNEVLAKPDDYDAETRAYAEYANKNFSTAEKNFAELAEAQKQQHEKQQQALQKTDEKLVSNLKMAGRSADGDQRYLKAIGYYQEALDYVDKEKQAEPWAELQVLIANAHQQFAAQTEGEAIAEHFAQAVEAYEQALTVYTREQLPQNWAMTQNNLGNVLQKQGSRTGGEAGQTLLGEAVDAYRAALTVHTREQLPQDWAATQNNLGVALQEQGIRTGGEAGQTLLGEAVDAYRAALTVRTREQLPQDWAMTQNNLGLALQNQGIRIGGEAGRTLLGEAVEAYRAALTVYTREQLPQQWAVTQNNLGVALSEQGIRTGGEAGQTLLGEAIAHFRSALEVRTKEHLPYDWKQTSQNLAEALNSLGYQWTEKPEHYTDAQKLLEEAVEIAPDNPAYRDSLGWVEYRLGNLQSAEQHLQQAFAAFPHPEHASHLIEVRWKRDKTAEAEKLLTEMLAKHPDDERLLAVKKQMESPSK</sequence>
<name>A0A656HHU9_THINJ</name>
<dbReference type="InterPro" id="IPR011990">
    <property type="entry name" value="TPR-like_helical_dom_sf"/>
</dbReference>
<protein>
    <recommendedName>
        <fullName evidence="5">Tetratricopeptide TPR_1 repeat-containing protein</fullName>
    </recommendedName>
</protein>
<dbReference type="SUPFAM" id="SSF48452">
    <property type="entry name" value="TPR-like"/>
    <property type="match status" value="2"/>
</dbReference>
<dbReference type="AlphaFoldDB" id="A0A656HHU9"/>
<evidence type="ECO:0000256" key="2">
    <source>
        <dbReference type="ARBA" id="ARBA00022803"/>
    </source>
</evidence>
<gene>
    <name evidence="3" type="ORF">Thini_3485</name>
</gene>
<evidence type="ECO:0000313" key="4">
    <source>
        <dbReference type="Proteomes" id="UP000005317"/>
    </source>
</evidence>
<dbReference type="PANTHER" id="PTHR45641:SF19">
    <property type="entry name" value="NEPHROCYSTIN-3"/>
    <property type="match status" value="1"/>
</dbReference>